<dbReference type="AlphaFoldDB" id="A0A0C1EV80"/>
<sequence>MIKGRLKHGSAFQTTFCCHECLDLLTFAIIMRVWIDRLRSSEKYSFYQPPHT</sequence>
<protein>
    <submittedName>
        <fullName evidence="1">Uncharacterized protein</fullName>
    </submittedName>
</protein>
<organism evidence="1 2">
    <name type="scientific">Morococcus cerebrosus</name>
    <dbReference type="NCBI Taxonomy" id="1056807"/>
    <lineage>
        <taxon>Bacteria</taxon>
        <taxon>Pseudomonadati</taxon>
        <taxon>Pseudomonadota</taxon>
        <taxon>Betaproteobacteria</taxon>
        <taxon>Neisseriales</taxon>
        <taxon>Neisseriaceae</taxon>
        <taxon>Morococcus</taxon>
    </lineage>
</organism>
<name>A0A0C1EV80_9NEIS</name>
<accession>A0A0C1EV80</accession>
<proteinExistence type="predicted"/>
<comment type="caution">
    <text evidence="1">The sequence shown here is derived from an EMBL/GenBank/DDBJ whole genome shotgun (WGS) entry which is preliminary data.</text>
</comment>
<gene>
    <name evidence="1" type="ORF">MCC93_01750</name>
</gene>
<dbReference type="EMBL" id="JUFZ01000008">
    <property type="protein sequence ID" value="KIC13089.1"/>
    <property type="molecule type" value="Genomic_DNA"/>
</dbReference>
<evidence type="ECO:0000313" key="2">
    <source>
        <dbReference type="Proteomes" id="UP000031390"/>
    </source>
</evidence>
<dbReference type="Proteomes" id="UP000031390">
    <property type="component" value="Unassembled WGS sequence"/>
</dbReference>
<evidence type="ECO:0000313" key="1">
    <source>
        <dbReference type="EMBL" id="KIC13089.1"/>
    </source>
</evidence>
<reference evidence="1 2" key="1">
    <citation type="submission" date="2014-12" db="EMBL/GenBank/DDBJ databases">
        <title>Genome sequence of Morococcus cerebrosus.</title>
        <authorList>
            <person name="Shin S.-K."/>
            <person name="Yi H."/>
        </authorList>
    </citation>
    <scope>NUCLEOTIDE SEQUENCE [LARGE SCALE GENOMIC DNA]</scope>
    <source>
        <strain evidence="1 2">CIP 81.93</strain>
    </source>
</reference>